<dbReference type="Proteomes" id="UP000234483">
    <property type="component" value="Unassembled WGS sequence"/>
</dbReference>
<comment type="similarity">
    <text evidence="1">Belongs to the outer membrane factor (OMF) (TC 1.B.17) family.</text>
</comment>
<dbReference type="SUPFAM" id="SSF56954">
    <property type="entry name" value="Outer membrane efflux proteins (OEP)"/>
    <property type="match status" value="1"/>
</dbReference>
<evidence type="ECO:0000313" key="4">
    <source>
        <dbReference type="EMBL" id="PLR09169.1"/>
    </source>
</evidence>
<protein>
    <submittedName>
        <fullName evidence="4">TolC family protein</fullName>
    </submittedName>
</protein>
<evidence type="ECO:0000256" key="3">
    <source>
        <dbReference type="SAM" id="SignalP"/>
    </source>
</evidence>
<organism evidence="4 5">
    <name type="scientific">Caulobacter flavus</name>
    <dbReference type="NCBI Taxonomy" id="1679497"/>
    <lineage>
        <taxon>Bacteria</taxon>
        <taxon>Pseudomonadati</taxon>
        <taxon>Pseudomonadota</taxon>
        <taxon>Alphaproteobacteria</taxon>
        <taxon>Caulobacterales</taxon>
        <taxon>Caulobacteraceae</taxon>
        <taxon>Caulobacter</taxon>
    </lineage>
</organism>
<dbReference type="InterPro" id="IPR010131">
    <property type="entry name" value="MdtP/NodT-like"/>
</dbReference>
<dbReference type="Pfam" id="PF02321">
    <property type="entry name" value="OEP"/>
    <property type="match status" value="2"/>
</dbReference>
<dbReference type="InterPro" id="IPR003423">
    <property type="entry name" value="OMP_efflux"/>
</dbReference>
<comment type="caution">
    <text evidence="4">The sequence shown here is derived from an EMBL/GenBank/DDBJ whole genome shotgun (WGS) entry which is preliminary data.</text>
</comment>
<dbReference type="AlphaFoldDB" id="A0A2N5CPT8"/>
<keyword evidence="3" id="KW-0732">Signal</keyword>
<keyword evidence="2" id="KW-0175">Coiled coil</keyword>
<dbReference type="PANTHER" id="PTHR30203">
    <property type="entry name" value="OUTER MEMBRANE CATION EFFLUX PROTEIN"/>
    <property type="match status" value="1"/>
</dbReference>
<sequence>MSLSVPQKLRLKLLLGLSLQSLLAGAALADPAPPFRELLRQAQATAPRLAEARAEIARAEGLARQAGAMPNPTLGVEVENFATSNGVNMAETTASIEQTIELGGKRSARIAAGRADVEAARRRAASAQSEYTFDLAAAYAEADGADRRLQLASEGLELAQEDARIATVLVQSGREADLRRVQAQAAVQAARAAVDQARAARATAFANLTAMVGAPVSYTSIPVSLLDEATKTLRIPDPNPLSSPAYLAAEAERDAAARRVRVERSQAVPDVTVSFGVRKMQEDNSTAMVAGVAMPFPIFSRNGGNISAARAELNAAEARLNSARLDAEAAARSGVARVSAAETRLVAAREGEQTAEEAYRLTRIGYEGGKLALVELLNARRALTDARTQMIDAATERLSAQAALARLAGVPPFGDQP</sequence>
<evidence type="ECO:0000256" key="1">
    <source>
        <dbReference type="ARBA" id="ARBA00007613"/>
    </source>
</evidence>
<gene>
    <name evidence="4" type="ORF">CFHF_18690</name>
</gene>
<reference evidence="4 5" key="1">
    <citation type="submission" date="2017-12" db="EMBL/GenBank/DDBJ databases">
        <title>The genome sequence of Caulobacter flavus CGMCC1 15093.</title>
        <authorList>
            <person name="Gao J."/>
            <person name="Mao X."/>
            <person name="Sun J."/>
        </authorList>
    </citation>
    <scope>NUCLEOTIDE SEQUENCE [LARGE SCALE GENOMIC DNA]</scope>
    <source>
        <strain evidence="4 5">CGMCC1 15093</strain>
    </source>
</reference>
<feature type="signal peptide" evidence="3">
    <location>
        <begin position="1"/>
        <end position="29"/>
    </location>
</feature>
<dbReference type="Gene3D" id="1.20.1600.10">
    <property type="entry name" value="Outer membrane efflux proteins (OEP)"/>
    <property type="match status" value="1"/>
</dbReference>
<evidence type="ECO:0000256" key="2">
    <source>
        <dbReference type="SAM" id="Coils"/>
    </source>
</evidence>
<dbReference type="GO" id="GO:0015562">
    <property type="term" value="F:efflux transmembrane transporter activity"/>
    <property type="evidence" value="ECO:0007669"/>
    <property type="project" value="InterPro"/>
</dbReference>
<evidence type="ECO:0000313" key="5">
    <source>
        <dbReference type="Proteomes" id="UP000234483"/>
    </source>
</evidence>
<feature type="chain" id="PRO_5014878686" evidence="3">
    <location>
        <begin position="30"/>
        <end position="417"/>
    </location>
</feature>
<dbReference type="PANTHER" id="PTHR30203:SF24">
    <property type="entry name" value="BLR4935 PROTEIN"/>
    <property type="match status" value="1"/>
</dbReference>
<proteinExistence type="inferred from homology"/>
<accession>A0A2N5CPT8</accession>
<dbReference type="EMBL" id="PJRQ01000040">
    <property type="protein sequence ID" value="PLR09169.1"/>
    <property type="molecule type" value="Genomic_DNA"/>
</dbReference>
<dbReference type="RefSeq" id="WP_099504405.1">
    <property type="nucleotide sequence ID" value="NZ_PJRQ01000040.1"/>
</dbReference>
<feature type="coiled-coil region" evidence="2">
    <location>
        <begin position="306"/>
        <end position="333"/>
    </location>
</feature>
<name>A0A2N5CPT8_9CAUL</name>